<reference evidence="2 3" key="1">
    <citation type="journal article" date="2016" name="PLoS ONE">
        <title>Complete Genome Sequence and Comparative Genomics of a Novel Myxobacterium Myxococcus hansupus.</title>
        <authorList>
            <person name="Sharma G."/>
            <person name="Narwani T."/>
            <person name="Subramanian S."/>
        </authorList>
    </citation>
    <scope>NUCLEOTIDE SEQUENCE [LARGE SCALE GENOMIC DNA]</scope>
    <source>
        <strain evidence="3">mixupus</strain>
    </source>
</reference>
<dbReference type="PATRIC" id="fig|1297742.4.peg.5473"/>
<evidence type="ECO:0000313" key="2">
    <source>
        <dbReference type="EMBL" id="AKQ68474.1"/>
    </source>
</evidence>
<sequence length="315" mass="34270">MRVLIPGISGGIARQLALHLHARGHQVAGIDTRPWPEAGEAGIQVYRGDVRKRAAEDVFRRWRPEAVVHMATVTAFTVPGKERGRINLDGTKAVFDHCAAHGVKQVLFVGRHTFYGAAPDSPLYHSEDEPPRALEAIPELADLVAADLYAATALWRLPKMTTAVLRLPYTLGAPGTGTLSSFLKGRRVPLVLGYDPLFHVLQEDDVVTALTLALEKQVRGIFNLAGPPPIPLSVIVRETGRTGVPLPAPLLSLLLGRAGFPRLSVGALDHLRFPIVVDNRRFLDATGFEYRHSVADTLRIFRESAPILPAGGAER</sequence>
<dbReference type="STRING" id="1297742.A176_005386"/>
<dbReference type="GO" id="GO:0005737">
    <property type="term" value="C:cytoplasm"/>
    <property type="evidence" value="ECO:0007669"/>
    <property type="project" value="TreeGrafter"/>
</dbReference>
<dbReference type="AlphaFoldDB" id="A0A0H4X060"/>
<proteinExistence type="predicted"/>
<dbReference type="KEGG" id="mym:A176_005386"/>
<gene>
    <name evidence="2" type="ORF">A176_005386</name>
</gene>
<protein>
    <submittedName>
        <fullName evidence="2">UDP-glucose 4-epimerase</fullName>
    </submittedName>
</protein>
<dbReference type="Pfam" id="PF01370">
    <property type="entry name" value="Epimerase"/>
    <property type="match status" value="1"/>
</dbReference>
<dbReference type="InterPro" id="IPR036291">
    <property type="entry name" value="NAD(P)-bd_dom_sf"/>
</dbReference>
<name>A0A0H4X060_9BACT</name>
<dbReference type="PANTHER" id="PTHR48079:SF6">
    <property type="entry name" value="NAD(P)-BINDING DOMAIN-CONTAINING PROTEIN-RELATED"/>
    <property type="match status" value="1"/>
</dbReference>
<dbReference type="Proteomes" id="UP000009026">
    <property type="component" value="Chromosome"/>
</dbReference>
<dbReference type="PANTHER" id="PTHR48079">
    <property type="entry name" value="PROTEIN YEEZ"/>
    <property type="match status" value="1"/>
</dbReference>
<dbReference type="RefSeq" id="WP_002638236.1">
    <property type="nucleotide sequence ID" value="NZ_CP012109.1"/>
</dbReference>
<dbReference type="InterPro" id="IPR051783">
    <property type="entry name" value="NAD(P)-dependent_oxidoreduct"/>
</dbReference>
<organism evidence="2 3">
    <name type="scientific">Pseudomyxococcus hansupus</name>
    <dbReference type="NCBI Taxonomy" id="1297742"/>
    <lineage>
        <taxon>Bacteria</taxon>
        <taxon>Pseudomonadati</taxon>
        <taxon>Myxococcota</taxon>
        <taxon>Myxococcia</taxon>
        <taxon>Myxococcales</taxon>
        <taxon>Cystobacterineae</taxon>
        <taxon>Myxococcaceae</taxon>
        <taxon>Pseudomyxococcus</taxon>
    </lineage>
</organism>
<accession>A0A0H4X060</accession>
<dbReference type="EMBL" id="CP012109">
    <property type="protein sequence ID" value="AKQ68474.1"/>
    <property type="molecule type" value="Genomic_DNA"/>
</dbReference>
<dbReference type="SUPFAM" id="SSF51735">
    <property type="entry name" value="NAD(P)-binding Rossmann-fold domains"/>
    <property type="match status" value="1"/>
</dbReference>
<dbReference type="GO" id="GO:0004029">
    <property type="term" value="F:aldehyde dehydrogenase (NAD+) activity"/>
    <property type="evidence" value="ECO:0007669"/>
    <property type="project" value="TreeGrafter"/>
</dbReference>
<keyword evidence="3" id="KW-1185">Reference proteome</keyword>
<evidence type="ECO:0000259" key="1">
    <source>
        <dbReference type="Pfam" id="PF01370"/>
    </source>
</evidence>
<feature type="domain" description="NAD-dependent epimerase/dehydratase" evidence="1">
    <location>
        <begin position="3"/>
        <end position="224"/>
    </location>
</feature>
<dbReference type="eggNOG" id="COG0451">
    <property type="taxonomic scope" value="Bacteria"/>
</dbReference>
<dbReference type="OrthoDB" id="9811496at2"/>
<dbReference type="InterPro" id="IPR001509">
    <property type="entry name" value="Epimerase_deHydtase"/>
</dbReference>
<evidence type="ECO:0000313" key="3">
    <source>
        <dbReference type="Proteomes" id="UP000009026"/>
    </source>
</evidence>
<dbReference type="Gene3D" id="3.40.50.720">
    <property type="entry name" value="NAD(P)-binding Rossmann-like Domain"/>
    <property type="match status" value="1"/>
</dbReference>